<gene>
    <name evidence="1" type="ORF">EZS28_053122</name>
</gene>
<comment type="caution">
    <text evidence="1">The sequence shown here is derived from an EMBL/GenBank/DDBJ whole genome shotgun (WGS) entry which is preliminary data.</text>
</comment>
<dbReference type="OrthoDB" id="6083831at2759"/>
<reference evidence="1 2" key="1">
    <citation type="submission" date="2019-03" db="EMBL/GenBank/DDBJ databases">
        <title>Single cell metagenomics reveals metabolic interactions within the superorganism composed of flagellate Streblomastix strix and complex community of Bacteroidetes bacteria on its surface.</title>
        <authorList>
            <person name="Treitli S.C."/>
            <person name="Kolisko M."/>
            <person name="Husnik F."/>
            <person name="Keeling P."/>
            <person name="Hampl V."/>
        </authorList>
    </citation>
    <scope>NUCLEOTIDE SEQUENCE [LARGE SCALE GENOMIC DNA]</scope>
    <source>
        <strain evidence="1">ST1C</strain>
    </source>
</reference>
<name>A0A5J4RL05_9EUKA</name>
<organism evidence="1 2">
    <name type="scientific">Streblomastix strix</name>
    <dbReference type="NCBI Taxonomy" id="222440"/>
    <lineage>
        <taxon>Eukaryota</taxon>
        <taxon>Metamonada</taxon>
        <taxon>Preaxostyla</taxon>
        <taxon>Oxymonadida</taxon>
        <taxon>Streblomastigidae</taxon>
        <taxon>Streblomastix</taxon>
    </lineage>
</organism>
<feature type="non-terminal residue" evidence="1">
    <location>
        <position position="73"/>
    </location>
</feature>
<dbReference type="EMBL" id="SNRW01042106">
    <property type="protein sequence ID" value="KAA6333830.1"/>
    <property type="molecule type" value="Genomic_DNA"/>
</dbReference>
<dbReference type="Proteomes" id="UP000324800">
    <property type="component" value="Unassembled WGS sequence"/>
</dbReference>
<accession>A0A5J4RL05</accession>
<dbReference type="AlphaFoldDB" id="A0A5J4RL05"/>
<proteinExistence type="predicted"/>
<protein>
    <submittedName>
        <fullName evidence="1">Uncharacterized protein</fullName>
    </submittedName>
</protein>
<evidence type="ECO:0000313" key="1">
    <source>
        <dbReference type="EMBL" id="KAA6333830.1"/>
    </source>
</evidence>
<sequence>MSTIKGHGKIAIYALNQTWKKELPWIHLPIPLLPAVLKKIREEKIEAMIIAPLWPGQIWYTELVSENAQSFML</sequence>
<evidence type="ECO:0000313" key="2">
    <source>
        <dbReference type="Proteomes" id="UP000324800"/>
    </source>
</evidence>